<keyword evidence="1" id="KW-0812">Transmembrane</keyword>
<reference evidence="2 3" key="1">
    <citation type="submission" date="2020-01" db="EMBL/GenBank/DDBJ databases">
        <authorList>
            <person name="Kim M.K."/>
        </authorList>
    </citation>
    <scope>NUCLEOTIDE SEQUENCE [LARGE SCALE GENOMIC DNA]</scope>
    <source>
        <strain evidence="2 3">172606-1</strain>
    </source>
</reference>
<dbReference type="Proteomes" id="UP000480178">
    <property type="component" value="Chromosome"/>
</dbReference>
<organism evidence="2 3">
    <name type="scientific">Rhodocytophaga rosea</name>
    <dbReference type="NCBI Taxonomy" id="2704465"/>
    <lineage>
        <taxon>Bacteria</taxon>
        <taxon>Pseudomonadati</taxon>
        <taxon>Bacteroidota</taxon>
        <taxon>Cytophagia</taxon>
        <taxon>Cytophagales</taxon>
        <taxon>Rhodocytophagaceae</taxon>
        <taxon>Rhodocytophaga</taxon>
    </lineage>
</organism>
<dbReference type="EMBL" id="CP048222">
    <property type="protein sequence ID" value="QHT69027.1"/>
    <property type="molecule type" value="Genomic_DNA"/>
</dbReference>
<dbReference type="KEGG" id="rhoz:GXP67_21435"/>
<name>A0A6C0GM61_9BACT</name>
<keyword evidence="1" id="KW-1133">Transmembrane helix</keyword>
<evidence type="ECO:0000313" key="3">
    <source>
        <dbReference type="Proteomes" id="UP000480178"/>
    </source>
</evidence>
<keyword evidence="1" id="KW-0472">Membrane</keyword>
<dbReference type="RefSeq" id="WP_162445022.1">
    <property type="nucleotide sequence ID" value="NZ_CP048222.1"/>
</dbReference>
<sequence length="120" mass="13998">MLKLLGFTAVIAAGLYIAEKTIPAYVHPEKWTLLIFFVALSLISHRITQRGVQKNKDNLVLYYFSTMLLRLVVSIGVLVYYMYTKTPDIFLLVINFFILYLLFVGFEINWLLTNLRRNSE</sequence>
<protein>
    <submittedName>
        <fullName evidence="2">Uncharacterized protein</fullName>
    </submittedName>
</protein>
<feature type="transmembrane region" description="Helical" evidence="1">
    <location>
        <begin position="89"/>
        <end position="112"/>
    </location>
</feature>
<gene>
    <name evidence="2" type="ORF">GXP67_21435</name>
</gene>
<evidence type="ECO:0000256" key="1">
    <source>
        <dbReference type="SAM" id="Phobius"/>
    </source>
</evidence>
<feature type="transmembrane region" description="Helical" evidence="1">
    <location>
        <begin position="30"/>
        <end position="48"/>
    </location>
</feature>
<accession>A0A6C0GM61</accession>
<dbReference type="AlphaFoldDB" id="A0A6C0GM61"/>
<keyword evidence="3" id="KW-1185">Reference proteome</keyword>
<feature type="transmembrane region" description="Helical" evidence="1">
    <location>
        <begin position="60"/>
        <end position="83"/>
    </location>
</feature>
<proteinExistence type="predicted"/>
<evidence type="ECO:0000313" key="2">
    <source>
        <dbReference type="EMBL" id="QHT69027.1"/>
    </source>
</evidence>